<name>A0A7I8KD19_SPIIN</name>
<feature type="transmembrane region" description="Helical" evidence="2">
    <location>
        <begin position="170"/>
        <end position="202"/>
    </location>
</feature>
<protein>
    <submittedName>
        <fullName evidence="3">Uncharacterized protein</fullName>
    </submittedName>
</protein>
<reference evidence="3" key="1">
    <citation type="submission" date="2020-02" db="EMBL/GenBank/DDBJ databases">
        <authorList>
            <person name="Scholz U."/>
            <person name="Mascher M."/>
            <person name="Fiebig A."/>
        </authorList>
    </citation>
    <scope>NUCLEOTIDE SEQUENCE</scope>
</reference>
<dbReference type="AlphaFoldDB" id="A0A7I8KD19"/>
<keyword evidence="2" id="KW-1133">Transmembrane helix</keyword>
<dbReference type="OrthoDB" id="1925129at2759"/>
<evidence type="ECO:0000256" key="1">
    <source>
        <dbReference type="SAM" id="MobiDB-lite"/>
    </source>
</evidence>
<accession>A0A7I8KD19</accession>
<dbReference type="EMBL" id="LR746268">
    <property type="protein sequence ID" value="CAA7395677.1"/>
    <property type="molecule type" value="Genomic_DNA"/>
</dbReference>
<feature type="compositionally biased region" description="Low complexity" evidence="1">
    <location>
        <begin position="14"/>
        <end position="23"/>
    </location>
</feature>
<feature type="transmembrane region" description="Helical" evidence="2">
    <location>
        <begin position="137"/>
        <end position="164"/>
    </location>
</feature>
<feature type="region of interest" description="Disordered" evidence="1">
    <location>
        <begin position="1"/>
        <end position="32"/>
    </location>
</feature>
<feature type="transmembrane region" description="Helical" evidence="2">
    <location>
        <begin position="105"/>
        <end position="130"/>
    </location>
</feature>
<evidence type="ECO:0000313" key="4">
    <source>
        <dbReference type="Proteomes" id="UP000663760"/>
    </source>
</evidence>
<evidence type="ECO:0000256" key="2">
    <source>
        <dbReference type="SAM" id="Phobius"/>
    </source>
</evidence>
<gene>
    <name evidence="3" type="ORF">SI8410_05006340</name>
</gene>
<keyword evidence="2" id="KW-0812">Transmembrane</keyword>
<organism evidence="3 4">
    <name type="scientific">Spirodela intermedia</name>
    <name type="common">Intermediate duckweed</name>
    <dbReference type="NCBI Taxonomy" id="51605"/>
    <lineage>
        <taxon>Eukaryota</taxon>
        <taxon>Viridiplantae</taxon>
        <taxon>Streptophyta</taxon>
        <taxon>Embryophyta</taxon>
        <taxon>Tracheophyta</taxon>
        <taxon>Spermatophyta</taxon>
        <taxon>Magnoliopsida</taxon>
        <taxon>Liliopsida</taxon>
        <taxon>Araceae</taxon>
        <taxon>Lemnoideae</taxon>
        <taxon>Spirodela</taxon>
    </lineage>
</organism>
<dbReference type="PANTHER" id="PTHR35508">
    <property type="entry name" value="VOLTAGE-DEPENDENT L-TYPE CALCIUM CHANNEL SUBUNIT"/>
    <property type="match status" value="1"/>
</dbReference>
<evidence type="ECO:0000313" key="3">
    <source>
        <dbReference type="EMBL" id="CAA7395677.1"/>
    </source>
</evidence>
<keyword evidence="2" id="KW-0472">Membrane</keyword>
<dbReference type="Proteomes" id="UP000663760">
    <property type="component" value="Chromosome 5"/>
</dbReference>
<dbReference type="PANTHER" id="PTHR35508:SF1">
    <property type="entry name" value="VOLTAGE-DEPENDENT L-TYPE CALCIUM CHANNEL SUBUNIT"/>
    <property type="match status" value="1"/>
</dbReference>
<sequence length="237" mass="25106">MAETDGSLADDSGAKATTETAAAVKIDPMTGDSSVEEREETVFDLLRRFGGGVFLADAAGQQPPPPLAHRMRFAFAENVPRVQQACRNSGRRVLLWTRRGSPLRALLVISVGTITLLALTGLAVFILFFLAATLNAIIISLLMSLAAAGGFLALFFGCLVATYIGALSVAVFIISITTIATIIAVLIAAGWIGFLWAIHLLAKKGMDIVRQSLSMTGSALSAYCTSPQAHHKESKEN</sequence>
<proteinExistence type="predicted"/>
<keyword evidence="4" id="KW-1185">Reference proteome</keyword>